<dbReference type="Proteomes" id="UP001165122">
    <property type="component" value="Unassembled WGS sequence"/>
</dbReference>
<dbReference type="EMBL" id="BRXW01000707">
    <property type="protein sequence ID" value="GMH74980.1"/>
    <property type="molecule type" value="Genomic_DNA"/>
</dbReference>
<dbReference type="Pfam" id="PF00069">
    <property type="entry name" value="Pkinase"/>
    <property type="match status" value="1"/>
</dbReference>
<keyword evidence="5" id="KW-0067">ATP-binding</keyword>
<keyword evidence="9" id="KW-1185">Reference proteome</keyword>
<sequence>MFESPEHSVIQIDGFRGGSQLPRVKWRNPKRRAADYIPPESVYVRGGDKPIYDKSSEMWSIGVISYILLCGYPPFYGDNDFEIHISIRDAKFDIPSPEWDSISAEAKDFISNLLKKDPKSRPTAANSLDHPWFTEIQNK</sequence>
<evidence type="ECO:0000259" key="7">
    <source>
        <dbReference type="PROSITE" id="PS50011"/>
    </source>
</evidence>
<accession>A0A9W7AW38</accession>
<evidence type="ECO:0000256" key="1">
    <source>
        <dbReference type="ARBA" id="ARBA00022527"/>
    </source>
</evidence>
<gene>
    <name evidence="8" type="ORF">TrLO_g8778</name>
</gene>
<dbReference type="InterPro" id="IPR050205">
    <property type="entry name" value="CDPK_Ser/Thr_kinases"/>
</dbReference>
<dbReference type="PROSITE" id="PS50011">
    <property type="entry name" value="PROTEIN_KINASE_DOM"/>
    <property type="match status" value="1"/>
</dbReference>
<evidence type="ECO:0000313" key="9">
    <source>
        <dbReference type="Proteomes" id="UP001165122"/>
    </source>
</evidence>
<dbReference type="OrthoDB" id="40902at2759"/>
<dbReference type="PANTHER" id="PTHR24349">
    <property type="entry name" value="SERINE/THREONINE-PROTEIN KINASE"/>
    <property type="match status" value="1"/>
</dbReference>
<evidence type="ECO:0000313" key="8">
    <source>
        <dbReference type="EMBL" id="GMH74980.1"/>
    </source>
</evidence>
<keyword evidence="3" id="KW-0547">Nucleotide-binding</keyword>
<organism evidence="8 9">
    <name type="scientific">Triparma laevis f. longispina</name>
    <dbReference type="NCBI Taxonomy" id="1714387"/>
    <lineage>
        <taxon>Eukaryota</taxon>
        <taxon>Sar</taxon>
        <taxon>Stramenopiles</taxon>
        <taxon>Ochrophyta</taxon>
        <taxon>Bolidophyceae</taxon>
        <taxon>Parmales</taxon>
        <taxon>Triparmaceae</taxon>
        <taxon>Triparma</taxon>
    </lineage>
</organism>
<dbReference type="AlphaFoldDB" id="A0A9W7AW38"/>
<protein>
    <recommendedName>
        <fullName evidence="7">Protein kinase domain-containing protein</fullName>
    </recommendedName>
</protein>
<dbReference type="GO" id="GO:0004674">
    <property type="term" value="F:protein serine/threonine kinase activity"/>
    <property type="evidence" value="ECO:0007669"/>
    <property type="project" value="UniProtKB-KW"/>
</dbReference>
<evidence type="ECO:0000256" key="6">
    <source>
        <dbReference type="SAM" id="MobiDB-lite"/>
    </source>
</evidence>
<keyword evidence="4" id="KW-0418">Kinase</keyword>
<proteinExistence type="predicted"/>
<feature type="domain" description="Protein kinase" evidence="7">
    <location>
        <begin position="1"/>
        <end position="133"/>
    </location>
</feature>
<name>A0A9W7AW38_9STRA</name>
<dbReference type="Gene3D" id="1.10.510.10">
    <property type="entry name" value="Transferase(Phosphotransferase) domain 1"/>
    <property type="match status" value="1"/>
</dbReference>
<evidence type="ECO:0000256" key="3">
    <source>
        <dbReference type="ARBA" id="ARBA00022741"/>
    </source>
</evidence>
<dbReference type="InterPro" id="IPR000719">
    <property type="entry name" value="Prot_kinase_dom"/>
</dbReference>
<dbReference type="GO" id="GO:0005524">
    <property type="term" value="F:ATP binding"/>
    <property type="evidence" value="ECO:0007669"/>
    <property type="project" value="UniProtKB-KW"/>
</dbReference>
<evidence type="ECO:0000256" key="2">
    <source>
        <dbReference type="ARBA" id="ARBA00022679"/>
    </source>
</evidence>
<reference evidence="9" key="1">
    <citation type="journal article" date="2023" name="Commun. Biol.">
        <title>Genome analysis of Parmales, the sister group of diatoms, reveals the evolutionary specialization of diatoms from phago-mixotrophs to photoautotrophs.</title>
        <authorList>
            <person name="Ban H."/>
            <person name="Sato S."/>
            <person name="Yoshikawa S."/>
            <person name="Yamada K."/>
            <person name="Nakamura Y."/>
            <person name="Ichinomiya M."/>
            <person name="Sato N."/>
            <person name="Blanc-Mathieu R."/>
            <person name="Endo H."/>
            <person name="Kuwata A."/>
            <person name="Ogata H."/>
        </authorList>
    </citation>
    <scope>NUCLEOTIDE SEQUENCE [LARGE SCALE GENOMIC DNA]</scope>
    <source>
        <strain evidence="9">NIES 3700</strain>
    </source>
</reference>
<keyword evidence="1" id="KW-0723">Serine/threonine-protein kinase</keyword>
<dbReference type="InterPro" id="IPR011009">
    <property type="entry name" value="Kinase-like_dom_sf"/>
</dbReference>
<dbReference type="SUPFAM" id="SSF56112">
    <property type="entry name" value="Protein kinase-like (PK-like)"/>
    <property type="match status" value="1"/>
</dbReference>
<comment type="caution">
    <text evidence="8">The sequence shown here is derived from an EMBL/GenBank/DDBJ whole genome shotgun (WGS) entry which is preliminary data.</text>
</comment>
<evidence type="ECO:0000256" key="4">
    <source>
        <dbReference type="ARBA" id="ARBA00022777"/>
    </source>
</evidence>
<evidence type="ECO:0000256" key="5">
    <source>
        <dbReference type="ARBA" id="ARBA00022840"/>
    </source>
</evidence>
<keyword evidence="2" id="KW-0808">Transferase</keyword>
<feature type="region of interest" description="Disordered" evidence="6">
    <location>
        <begin position="117"/>
        <end position="139"/>
    </location>
</feature>
<dbReference type="SMART" id="SM00220">
    <property type="entry name" value="S_TKc"/>
    <property type="match status" value="1"/>
</dbReference>